<evidence type="ECO:0000256" key="4">
    <source>
        <dbReference type="ARBA" id="ARBA00022801"/>
    </source>
</evidence>
<name>B5YN83_THAPS</name>
<dbReference type="PROSITE" id="PS00137">
    <property type="entry name" value="SUBTILASE_HIS"/>
    <property type="match status" value="1"/>
</dbReference>
<dbReference type="PaxDb" id="35128-Thaps269257"/>
<feature type="domain" description="Peptidase S8/S53" evidence="10">
    <location>
        <begin position="173"/>
        <end position="416"/>
    </location>
</feature>
<sequence length="442" mass="47285">MKSISLSVYTFLLSGVVHVSSARLHGIDYERELSEDATVRLLVKYKNSVGKFSETPISTRSGLFNDGSSEVDKMASRSRTVSRKRQIARVEVSKAEMDKAIEALMADEDVGEVEEDYPMFKFPYERAVPSRQEVRVPSTAETHSRSLEDAIPYGIKMVQAPSIWPSTRPTSPIKICIIDTGYDLGHEDLPNNDRITSSPTDFENALTDGDGHGTHIAGIMGAIGNGEGIVGINPDQSKFSFHISKALGDDGKGSASTVIEGFEGCIDAGAKVISLSLGGGKRSNIQQQLFKDAYDDGILIFAASGNSGTTILEYPASYPYVVSVSAVNEDEEYATFSNRNFQVELVGPGVGIRSTLPNGRYGLLSGTSMATPHVAAAAALVWSHFPQCSNNQIRNVLALTAKDVSSGGCNDKTGYGLVQAKAAYDLLEQYGCEATGGANPSP</sequence>
<dbReference type="InterPro" id="IPR015500">
    <property type="entry name" value="Peptidase_S8_subtilisin-rel"/>
</dbReference>
<evidence type="ECO:0000313" key="12">
    <source>
        <dbReference type="Proteomes" id="UP000001449"/>
    </source>
</evidence>
<dbReference type="PROSITE" id="PS51892">
    <property type="entry name" value="SUBTILASE"/>
    <property type="match status" value="1"/>
</dbReference>
<evidence type="ECO:0000256" key="1">
    <source>
        <dbReference type="ARBA" id="ARBA00011073"/>
    </source>
</evidence>
<dbReference type="PRINTS" id="PR00723">
    <property type="entry name" value="SUBTILISIN"/>
</dbReference>
<reference evidence="11 12" key="2">
    <citation type="journal article" date="2008" name="Nature">
        <title>The Phaeodactylum genome reveals the evolutionary history of diatom genomes.</title>
        <authorList>
            <person name="Bowler C."/>
            <person name="Allen A.E."/>
            <person name="Badger J.H."/>
            <person name="Grimwood J."/>
            <person name="Jabbari K."/>
            <person name="Kuo A."/>
            <person name="Maheswari U."/>
            <person name="Martens C."/>
            <person name="Maumus F."/>
            <person name="Otillar R.P."/>
            <person name="Rayko E."/>
            <person name="Salamov A."/>
            <person name="Vandepoele K."/>
            <person name="Beszteri B."/>
            <person name="Gruber A."/>
            <person name="Heijde M."/>
            <person name="Katinka M."/>
            <person name="Mock T."/>
            <person name="Valentin K."/>
            <person name="Verret F."/>
            <person name="Berges J.A."/>
            <person name="Brownlee C."/>
            <person name="Cadoret J.P."/>
            <person name="Chiovitti A."/>
            <person name="Choi C.J."/>
            <person name="Coesel S."/>
            <person name="De Martino A."/>
            <person name="Detter J.C."/>
            <person name="Durkin C."/>
            <person name="Falciatore A."/>
            <person name="Fournet J."/>
            <person name="Haruta M."/>
            <person name="Huysman M.J."/>
            <person name="Jenkins B.D."/>
            <person name="Jiroutova K."/>
            <person name="Jorgensen R.E."/>
            <person name="Joubert Y."/>
            <person name="Kaplan A."/>
            <person name="Kroger N."/>
            <person name="Kroth P.G."/>
            <person name="La Roche J."/>
            <person name="Lindquist E."/>
            <person name="Lommer M."/>
            <person name="Martin-Jezequel V."/>
            <person name="Lopez P.J."/>
            <person name="Lucas S."/>
            <person name="Mangogna M."/>
            <person name="McGinnis K."/>
            <person name="Medlin L.K."/>
            <person name="Montsant A."/>
            <person name="Oudot-Le Secq M.P."/>
            <person name="Napoli C."/>
            <person name="Obornik M."/>
            <person name="Parker M.S."/>
            <person name="Petit J.L."/>
            <person name="Porcel B.M."/>
            <person name="Poulsen N."/>
            <person name="Robison M."/>
            <person name="Rychlewski L."/>
            <person name="Rynearson T.A."/>
            <person name="Schmutz J."/>
            <person name="Shapiro H."/>
            <person name="Siaut M."/>
            <person name="Stanley M."/>
            <person name="Sussman M.R."/>
            <person name="Taylor A.R."/>
            <person name="Vardi A."/>
            <person name="von Dassow P."/>
            <person name="Vyverman W."/>
            <person name="Willis A."/>
            <person name="Wyrwicz L.S."/>
            <person name="Rokhsar D.S."/>
            <person name="Weissenbach J."/>
            <person name="Armbrust E.V."/>
            <person name="Green B.R."/>
            <person name="Van de Peer Y."/>
            <person name="Grigoriev I.V."/>
        </authorList>
    </citation>
    <scope>NUCLEOTIDE SEQUENCE [LARGE SCALE GENOMIC DNA]</scope>
    <source>
        <strain evidence="11 12">CCMP1335</strain>
    </source>
</reference>
<evidence type="ECO:0000256" key="7">
    <source>
        <dbReference type="ARBA" id="ARBA00023619"/>
    </source>
</evidence>
<keyword evidence="12" id="KW-1185">Reference proteome</keyword>
<feature type="active site" description="Charge relay system" evidence="8">
    <location>
        <position position="212"/>
    </location>
</feature>
<proteinExistence type="inferred from homology"/>
<feature type="non-terminal residue" evidence="11">
    <location>
        <position position="1"/>
    </location>
</feature>
<dbReference type="eggNOG" id="KOG1153">
    <property type="taxonomic scope" value="Eukaryota"/>
</dbReference>
<dbReference type="InterPro" id="IPR023828">
    <property type="entry name" value="Peptidase_S8_Ser-AS"/>
</dbReference>
<dbReference type="InterPro" id="IPR022398">
    <property type="entry name" value="Peptidase_S8_His-AS"/>
</dbReference>
<dbReference type="KEGG" id="tps:THAPS_269257"/>
<dbReference type="InterPro" id="IPR050131">
    <property type="entry name" value="Peptidase_S8_subtilisin-like"/>
</dbReference>
<evidence type="ECO:0000256" key="3">
    <source>
        <dbReference type="ARBA" id="ARBA00022723"/>
    </source>
</evidence>
<evidence type="ECO:0000259" key="10">
    <source>
        <dbReference type="Pfam" id="PF00082"/>
    </source>
</evidence>
<evidence type="ECO:0000313" key="11">
    <source>
        <dbReference type="EMBL" id="ACI64939.1"/>
    </source>
</evidence>
<dbReference type="GO" id="GO:0004252">
    <property type="term" value="F:serine-type endopeptidase activity"/>
    <property type="evidence" value="ECO:0000318"/>
    <property type="project" value="GO_Central"/>
</dbReference>
<dbReference type="Pfam" id="PF00082">
    <property type="entry name" value="Peptidase_S8"/>
    <property type="match status" value="1"/>
</dbReference>
<dbReference type="Gene3D" id="3.40.50.200">
    <property type="entry name" value="Peptidase S8/S53 domain"/>
    <property type="match status" value="1"/>
</dbReference>
<evidence type="ECO:0000256" key="9">
    <source>
        <dbReference type="SAM" id="SignalP"/>
    </source>
</evidence>
<gene>
    <name evidence="11" type="ORF">THAPS_269257</name>
</gene>
<organism evidence="11 12">
    <name type="scientific">Thalassiosira pseudonana</name>
    <name type="common">Marine diatom</name>
    <name type="synonym">Cyclotella nana</name>
    <dbReference type="NCBI Taxonomy" id="35128"/>
    <lineage>
        <taxon>Eukaryota</taxon>
        <taxon>Sar</taxon>
        <taxon>Stramenopiles</taxon>
        <taxon>Ochrophyta</taxon>
        <taxon>Bacillariophyta</taxon>
        <taxon>Coscinodiscophyceae</taxon>
        <taxon>Thalassiosirophycidae</taxon>
        <taxon>Thalassiosirales</taxon>
        <taxon>Thalassiosiraceae</taxon>
        <taxon>Thalassiosira</taxon>
    </lineage>
</organism>
<dbReference type="InterPro" id="IPR036852">
    <property type="entry name" value="Peptidase_S8/S53_dom_sf"/>
</dbReference>
<dbReference type="GO" id="GO:0046872">
    <property type="term" value="F:metal ion binding"/>
    <property type="evidence" value="ECO:0007669"/>
    <property type="project" value="UniProtKB-KW"/>
</dbReference>
<dbReference type="PANTHER" id="PTHR43806:SF11">
    <property type="entry name" value="CEREVISIN-RELATED"/>
    <property type="match status" value="1"/>
</dbReference>
<feature type="active site" description="Charge relay system" evidence="8">
    <location>
        <position position="179"/>
    </location>
</feature>
<dbReference type="RefSeq" id="XP_002296222.1">
    <property type="nucleotide sequence ID" value="XM_002296186.1"/>
</dbReference>
<protein>
    <recommendedName>
        <fullName evidence="7">subtilisin</fullName>
        <ecNumber evidence="7">3.4.21.62</ecNumber>
    </recommendedName>
</protein>
<dbReference type="GO" id="GO:0005615">
    <property type="term" value="C:extracellular space"/>
    <property type="evidence" value="ECO:0000318"/>
    <property type="project" value="GO_Central"/>
</dbReference>
<dbReference type="InterPro" id="IPR000209">
    <property type="entry name" value="Peptidase_S8/S53_dom"/>
</dbReference>
<feature type="chain" id="PRO_5002841404" description="subtilisin" evidence="9">
    <location>
        <begin position="23"/>
        <end position="442"/>
    </location>
</feature>
<keyword evidence="4 8" id="KW-0378">Hydrolase</keyword>
<keyword evidence="5 8" id="KW-0720">Serine protease</keyword>
<dbReference type="InterPro" id="IPR034202">
    <property type="entry name" value="Subtilisin_Carlsberg-like"/>
</dbReference>
<dbReference type="EC" id="3.4.21.62" evidence="7"/>
<dbReference type="AlphaFoldDB" id="B5YN83"/>
<keyword evidence="9" id="KW-0732">Signal</keyword>
<evidence type="ECO:0000256" key="2">
    <source>
        <dbReference type="ARBA" id="ARBA00022670"/>
    </source>
</evidence>
<feature type="active site" description="Charge relay system" evidence="8">
    <location>
        <position position="368"/>
    </location>
</feature>
<dbReference type="GeneID" id="7444165"/>
<comment type="similarity">
    <text evidence="1 8">Belongs to the peptidase S8 family.</text>
</comment>
<dbReference type="EMBL" id="CP001160">
    <property type="protein sequence ID" value="ACI64939.1"/>
    <property type="molecule type" value="Genomic_DNA"/>
</dbReference>
<dbReference type="OMA" id="PNNDRIT"/>
<dbReference type="SUPFAM" id="SSF52743">
    <property type="entry name" value="Subtilisin-like"/>
    <property type="match status" value="1"/>
</dbReference>
<keyword evidence="2 8" id="KW-0645">Protease</keyword>
<reference evidence="11 12" key="1">
    <citation type="journal article" date="2004" name="Science">
        <title>The genome of the diatom Thalassiosira pseudonana: ecology, evolution, and metabolism.</title>
        <authorList>
            <person name="Armbrust E.V."/>
            <person name="Berges J.A."/>
            <person name="Bowler C."/>
            <person name="Green B.R."/>
            <person name="Martinez D."/>
            <person name="Putnam N.H."/>
            <person name="Zhou S."/>
            <person name="Allen A.E."/>
            <person name="Apt K.E."/>
            <person name="Bechner M."/>
            <person name="Brzezinski M.A."/>
            <person name="Chaal B.K."/>
            <person name="Chiovitti A."/>
            <person name="Davis A.K."/>
            <person name="Demarest M.S."/>
            <person name="Detter J.C."/>
            <person name="Glavina T."/>
            <person name="Goodstein D."/>
            <person name="Hadi M.Z."/>
            <person name="Hellsten U."/>
            <person name="Hildebrand M."/>
            <person name="Jenkins B.D."/>
            <person name="Jurka J."/>
            <person name="Kapitonov V.V."/>
            <person name="Kroger N."/>
            <person name="Lau W.W."/>
            <person name="Lane T.W."/>
            <person name="Larimer F.W."/>
            <person name="Lippmeier J.C."/>
            <person name="Lucas S."/>
            <person name="Medina M."/>
            <person name="Montsant A."/>
            <person name="Obornik M."/>
            <person name="Parker M.S."/>
            <person name="Palenik B."/>
            <person name="Pazour G.J."/>
            <person name="Richardson P.M."/>
            <person name="Rynearson T.A."/>
            <person name="Saito M.A."/>
            <person name="Schwartz D.C."/>
            <person name="Thamatrakoln K."/>
            <person name="Valentin K."/>
            <person name="Vardi A."/>
            <person name="Wilkerson F.P."/>
            <person name="Rokhsar D.S."/>
        </authorList>
    </citation>
    <scope>NUCLEOTIDE SEQUENCE [LARGE SCALE GENOMIC DNA]</scope>
    <source>
        <strain evidence="11 12">CCMP1335</strain>
    </source>
</reference>
<accession>B5YN83</accession>
<keyword evidence="3" id="KW-0479">Metal-binding</keyword>
<evidence type="ECO:0000256" key="8">
    <source>
        <dbReference type="PROSITE-ProRule" id="PRU01240"/>
    </source>
</evidence>
<evidence type="ECO:0000256" key="5">
    <source>
        <dbReference type="ARBA" id="ARBA00022825"/>
    </source>
</evidence>
<feature type="signal peptide" evidence="9">
    <location>
        <begin position="1"/>
        <end position="22"/>
    </location>
</feature>
<dbReference type="InParanoid" id="B5YN83"/>
<dbReference type="PANTHER" id="PTHR43806">
    <property type="entry name" value="PEPTIDASE S8"/>
    <property type="match status" value="1"/>
</dbReference>
<dbReference type="FunFam" id="3.40.50.200:FF:000057">
    <property type="entry name" value="Alkaline serine protease"/>
    <property type="match status" value="1"/>
</dbReference>
<dbReference type="HOGENOM" id="CLU_011263_15_3_1"/>
<dbReference type="STRING" id="35128.B5YN83"/>
<evidence type="ECO:0000256" key="6">
    <source>
        <dbReference type="ARBA" id="ARBA00023529"/>
    </source>
</evidence>
<dbReference type="CDD" id="cd07477">
    <property type="entry name" value="Peptidases_S8_Subtilisin_subset"/>
    <property type="match status" value="1"/>
</dbReference>
<dbReference type="PROSITE" id="PS00138">
    <property type="entry name" value="SUBTILASE_SER"/>
    <property type="match status" value="1"/>
</dbReference>
<dbReference type="Proteomes" id="UP000001449">
    <property type="component" value="Chromosome 7"/>
</dbReference>
<dbReference type="GO" id="GO:0006508">
    <property type="term" value="P:proteolysis"/>
    <property type="evidence" value="ECO:0007669"/>
    <property type="project" value="UniProtKB-KW"/>
</dbReference>
<comment type="catalytic activity">
    <reaction evidence="6">
        <text>Hydrolysis of proteins with broad specificity for peptide bonds, and a preference for a large uncharged residue in P1. Hydrolyzes peptide amides.</text>
        <dbReference type="EC" id="3.4.21.62"/>
    </reaction>
</comment>